<accession>A0A0A1UFQ9</accession>
<dbReference type="VEuPathDB" id="AmoebaDB:EIN_508770"/>
<dbReference type="KEGG" id="eiv:EIN_508770"/>
<dbReference type="OrthoDB" id="25503at2759"/>
<dbReference type="InterPro" id="IPR043136">
    <property type="entry name" value="B30.2/SPRY_sf"/>
</dbReference>
<gene>
    <name evidence="2" type="ORF">EIN_508770</name>
</gene>
<keyword evidence="3" id="KW-1185">Reference proteome</keyword>
<proteinExistence type="predicted"/>
<dbReference type="OMA" id="TNECEEY"/>
<dbReference type="Pfam" id="PF00622">
    <property type="entry name" value="SPRY"/>
    <property type="match status" value="1"/>
</dbReference>
<evidence type="ECO:0000259" key="1">
    <source>
        <dbReference type="Pfam" id="PF00622"/>
    </source>
</evidence>
<dbReference type="Gene3D" id="2.60.120.920">
    <property type="match status" value="1"/>
</dbReference>
<sequence length="690" mass="80302">MPKQLEMVYLMKVVMGLFTKGDLFNFLQISHKCLSTLQALKVNPIVTNEPSLLWFTKHFTPDTMDLGFLDYNNVDLFYICNQVRNVNFCQLFKTGLMDEDFARNVFPKVTRMVLFKLNEWDEDMELYKNTAQFIIKNAKYFTSLYYLQTDLDYLIEFLEIYTENGKEMYQRLPQLIHVNSENSFNIQLDNNMITKLEKLESLIPDNQRSDIYIEVSRHPTDEKVLNTFRKMKYVYFVCTDAMCEKWKNNFKCDGGEVFVEGSSMGANVNEVIERAYATKVSFLYSNKKQEERWMIPKCVNTLVVSTAGFVNEDLERSLKLDIDFSCICSLRICNCNNVEFDNEFKVMEEMSIEDSCIITFNEECHMKKLLMFYMWNSNNIKFLNKNVALQKVSIFSSSQIEFSEEIEELQTLVVVKSQNIKFLEINLNGKVATFNQSEGITFNGIDCDEYFQKYSDIQNEENTPNIVEFPIQMKEENEWKMHKFISTSQRVVIQGNEIVRRKEVSDEEYDVLLSLDFFNKSTSDNKMRYIDLQQPNTINSIEKVAYFEIAVTGFSWCSVGLLDTNECEEYRDSQIGWLEGSIGFHSDDGTIYIGTGTGDFETNIQYGEKAGETNIIGVGVEKITENNRNTVFFTCNGNIVFQTHFDANHIDAAIGLNIFNKITINYGETPFKFDLNKLKKEKSGWKCLLM</sequence>
<feature type="domain" description="SPRY" evidence="1">
    <location>
        <begin position="545"/>
        <end position="667"/>
    </location>
</feature>
<evidence type="ECO:0000313" key="3">
    <source>
        <dbReference type="Proteomes" id="UP000014680"/>
    </source>
</evidence>
<evidence type="ECO:0000313" key="2">
    <source>
        <dbReference type="EMBL" id="ELP92876.1"/>
    </source>
</evidence>
<dbReference type="GeneID" id="14891837"/>
<dbReference type="InterPro" id="IPR003877">
    <property type="entry name" value="SPRY_dom"/>
</dbReference>
<dbReference type="PANTHER" id="PTHR12864">
    <property type="entry name" value="RAN BINDING PROTEIN 9-RELATED"/>
    <property type="match status" value="1"/>
</dbReference>
<dbReference type="InterPro" id="IPR044736">
    <property type="entry name" value="Gid1/RanBPM/SPLA_SPRY"/>
</dbReference>
<organism evidence="2 3">
    <name type="scientific">Entamoeba invadens IP1</name>
    <dbReference type="NCBI Taxonomy" id="370355"/>
    <lineage>
        <taxon>Eukaryota</taxon>
        <taxon>Amoebozoa</taxon>
        <taxon>Evosea</taxon>
        <taxon>Archamoebae</taxon>
        <taxon>Mastigamoebida</taxon>
        <taxon>Entamoebidae</taxon>
        <taxon>Entamoeba</taxon>
    </lineage>
</organism>
<protein>
    <recommendedName>
        <fullName evidence="1">SPRY domain-containing protein</fullName>
    </recommendedName>
</protein>
<reference evidence="2 3" key="1">
    <citation type="submission" date="2012-10" db="EMBL/GenBank/DDBJ databases">
        <authorList>
            <person name="Zafar N."/>
            <person name="Inman J."/>
            <person name="Hall N."/>
            <person name="Lorenzi H."/>
            <person name="Caler E."/>
        </authorList>
    </citation>
    <scope>NUCLEOTIDE SEQUENCE [LARGE SCALE GENOMIC DNA]</scope>
    <source>
        <strain evidence="2 3">IP1</strain>
    </source>
</reference>
<dbReference type="Proteomes" id="UP000014680">
    <property type="component" value="Unassembled WGS sequence"/>
</dbReference>
<name>A0A0A1UFQ9_ENTIV</name>
<dbReference type="CDD" id="cd12885">
    <property type="entry name" value="SPRY_RanBP_like"/>
    <property type="match status" value="1"/>
</dbReference>
<dbReference type="InterPro" id="IPR050618">
    <property type="entry name" value="Ubq-SigPath_Reg"/>
</dbReference>
<dbReference type="AlphaFoldDB" id="A0A0A1UFQ9"/>
<dbReference type="EMBL" id="KB206320">
    <property type="protein sequence ID" value="ELP92876.1"/>
    <property type="molecule type" value="Genomic_DNA"/>
</dbReference>
<dbReference type="RefSeq" id="XP_004259647.1">
    <property type="nucleotide sequence ID" value="XM_004259599.1"/>
</dbReference>